<keyword evidence="1" id="KW-1133">Transmembrane helix</keyword>
<evidence type="ECO:0000313" key="2">
    <source>
        <dbReference type="EMBL" id="KJU87070.1"/>
    </source>
</evidence>
<proteinExistence type="predicted"/>
<gene>
    <name evidence="2" type="ORF">MBAV_000737</name>
</gene>
<evidence type="ECO:0000256" key="1">
    <source>
        <dbReference type="SAM" id="Phobius"/>
    </source>
</evidence>
<dbReference type="Proteomes" id="UP000033423">
    <property type="component" value="Unassembled WGS sequence"/>
</dbReference>
<reference evidence="2 3" key="1">
    <citation type="submission" date="2015-02" db="EMBL/GenBank/DDBJ databases">
        <title>Single-cell genomics of uncultivated deep-branching MTB reveals a conserved set of magnetosome genes.</title>
        <authorList>
            <person name="Kolinko S."/>
            <person name="Richter M."/>
            <person name="Glockner F.O."/>
            <person name="Brachmann A."/>
            <person name="Schuler D."/>
        </authorList>
    </citation>
    <scope>NUCLEOTIDE SEQUENCE [LARGE SCALE GENOMIC DNA]</scope>
    <source>
        <strain evidence="2">TM-1</strain>
    </source>
</reference>
<accession>A0A0F3GYW1</accession>
<dbReference type="AlphaFoldDB" id="A0A0F3GYW1"/>
<keyword evidence="1" id="KW-0472">Membrane</keyword>
<feature type="transmembrane region" description="Helical" evidence="1">
    <location>
        <begin position="33"/>
        <end position="56"/>
    </location>
</feature>
<protein>
    <submittedName>
        <fullName evidence="2">Uncharacterized protein</fullName>
    </submittedName>
</protein>
<keyword evidence="3" id="KW-1185">Reference proteome</keyword>
<organism evidence="2 3">
    <name type="scientific">Candidatus Magnetobacterium bavaricum</name>
    <dbReference type="NCBI Taxonomy" id="29290"/>
    <lineage>
        <taxon>Bacteria</taxon>
        <taxon>Pseudomonadati</taxon>
        <taxon>Nitrospirota</taxon>
        <taxon>Thermodesulfovibrionia</taxon>
        <taxon>Thermodesulfovibrionales</taxon>
        <taxon>Candidatus Magnetobacteriaceae</taxon>
        <taxon>Candidatus Magnetobacterium</taxon>
    </lineage>
</organism>
<comment type="caution">
    <text evidence="2">The sequence shown here is derived from an EMBL/GenBank/DDBJ whole genome shotgun (WGS) entry which is preliminary data.</text>
</comment>
<sequence>MFTNAGSIEIKSSRVSRFLSISSSDSRSRCMRFFLSNAIELPSCLSMIFSTISIIIKANFPSSRFESTQRPIATLPKSKLRKNNDTRINTSPYWWRNDLC</sequence>
<name>A0A0F3GYW1_9BACT</name>
<keyword evidence="1" id="KW-0812">Transmembrane</keyword>
<dbReference type="EMBL" id="LACI01000333">
    <property type="protein sequence ID" value="KJU87070.1"/>
    <property type="molecule type" value="Genomic_DNA"/>
</dbReference>
<evidence type="ECO:0000313" key="3">
    <source>
        <dbReference type="Proteomes" id="UP000033423"/>
    </source>
</evidence>